<evidence type="ECO:0000313" key="3">
    <source>
        <dbReference type="Proteomes" id="UP000257109"/>
    </source>
</evidence>
<gene>
    <name evidence="2" type="ORF">CR513_12096</name>
</gene>
<name>A0A371HN36_MUCPR</name>
<feature type="compositionally biased region" description="Polar residues" evidence="1">
    <location>
        <begin position="1"/>
        <end position="14"/>
    </location>
</feature>
<dbReference type="OrthoDB" id="1740536at2759"/>
<proteinExistence type="predicted"/>
<dbReference type="AlphaFoldDB" id="A0A371HN36"/>
<organism evidence="2 3">
    <name type="scientific">Mucuna pruriens</name>
    <name type="common">Velvet bean</name>
    <name type="synonym">Dolichos pruriens</name>
    <dbReference type="NCBI Taxonomy" id="157652"/>
    <lineage>
        <taxon>Eukaryota</taxon>
        <taxon>Viridiplantae</taxon>
        <taxon>Streptophyta</taxon>
        <taxon>Embryophyta</taxon>
        <taxon>Tracheophyta</taxon>
        <taxon>Spermatophyta</taxon>
        <taxon>Magnoliopsida</taxon>
        <taxon>eudicotyledons</taxon>
        <taxon>Gunneridae</taxon>
        <taxon>Pentapetalae</taxon>
        <taxon>rosids</taxon>
        <taxon>fabids</taxon>
        <taxon>Fabales</taxon>
        <taxon>Fabaceae</taxon>
        <taxon>Papilionoideae</taxon>
        <taxon>50 kb inversion clade</taxon>
        <taxon>NPAAA clade</taxon>
        <taxon>indigoferoid/millettioid clade</taxon>
        <taxon>Phaseoleae</taxon>
        <taxon>Mucuna</taxon>
    </lineage>
</organism>
<dbReference type="Proteomes" id="UP000257109">
    <property type="component" value="Unassembled WGS sequence"/>
</dbReference>
<evidence type="ECO:0000256" key="1">
    <source>
        <dbReference type="SAM" id="MobiDB-lite"/>
    </source>
</evidence>
<feature type="non-terminal residue" evidence="2">
    <location>
        <position position="1"/>
    </location>
</feature>
<dbReference type="EMBL" id="QJKJ01002126">
    <property type="protein sequence ID" value="RDY04223.1"/>
    <property type="molecule type" value="Genomic_DNA"/>
</dbReference>
<protein>
    <submittedName>
        <fullName evidence="2">Uncharacterized protein</fullName>
    </submittedName>
</protein>
<comment type="caution">
    <text evidence="2">The sequence shown here is derived from an EMBL/GenBank/DDBJ whole genome shotgun (WGS) entry which is preliminary data.</text>
</comment>
<feature type="non-terminal residue" evidence="2">
    <location>
        <position position="71"/>
    </location>
</feature>
<feature type="region of interest" description="Disordered" evidence="1">
    <location>
        <begin position="1"/>
        <end position="36"/>
    </location>
</feature>
<evidence type="ECO:0000313" key="2">
    <source>
        <dbReference type="EMBL" id="RDY04223.1"/>
    </source>
</evidence>
<accession>A0A371HN36</accession>
<reference evidence="2" key="1">
    <citation type="submission" date="2018-05" db="EMBL/GenBank/DDBJ databases">
        <title>Draft genome of Mucuna pruriens seed.</title>
        <authorList>
            <person name="Nnadi N.E."/>
            <person name="Vos R."/>
            <person name="Hasami M.H."/>
            <person name="Devisetty U.K."/>
            <person name="Aguiy J.C."/>
        </authorList>
    </citation>
    <scope>NUCLEOTIDE SEQUENCE [LARGE SCALE GENOMIC DNA]</scope>
    <source>
        <strain evidence="2">JCA_2017</strain>
    </source>
</reference>
<keyword evidence="3" id="KW-1185">Reference proteome</keyword>
<sequence>GGDQTSTSRGTPCRSNEDGRIKGGRTQASDSKQPFCEEIDEARITPHFREILMDPFDGTQDPHAHQQAFQT</sequence>